<keyword evidence="3" id="KW-0963">Cytoplasm</keyword>
<evidence type="ECO:0000256" key="3">
    <source>
        <dbReference type="HAMAP-Rule" id="MF_01385"/>
    </source>
</evidence>
<evidence type="ECO:0000256" key="2">
    <source>
        <dbReference type="ARBA" id="ARBA00023186"/>
    </source>
</evidence>
<evidence type="ECO:0000256" key="1">
    <source>
        <dbReference type="ARBA" id="ARBA00022988"/>
    </source>
</evidence>
<proteinExistence type="inferred from homology"/>
<keyword evidence="2 3" id="KW-0143">Chaperone</keyword>
<comment type="function">
    <text evidence="3">Required for maturation of urease via the functional incorporation of the urease nickel metallocenter.</text>
</comment>
<name>A0ABX1TLK0_9GAMM</name>
<dbReference type="RefSeq" id="WP_169249555.1">
    <property type="nucleotide sequence ID" value="NZ_SPMZ01000043.1"/>
</dbReference>
<dbReference type="InterPro" id="IPR038277">
    <property type="entry name" value="UreF_sf"/>
</dbReference>
<dbReference type="EMBL" id="SPMZ01000043">
    <property type="protein sequence ID" value="NMQ20292.1"/>
    <property type="molecule type" value="Genomic_DNA"/>
</dbReference>
<dbReference type="PANTHER" id="PTHR33620:SF1">
    <property type="entry name" value="UREASE ACCESSORY PROTEIN F"/>
    <property type="match status" value="1"/>
</dbReference>
<organism evidence="4 5">
    <name type="scientific">Candidatus Competibacter phosphatis</name>
    <dbReference type="NCBI Taxonomy" id="221280"/>
    <lineage>
        <taxon>Bacteria</taxon>
        <taxon>Pseudomonadati</taxon>
        <taxon>Pseudomonadota</taxon>
        <taxon>Gammaproteobacteria</taxon>
        <taxon>Candidatus Competibacteraceae</taxon>
        <taxon>Candidatus Competibacter</taxon>
    </lineage>
</organism>
<reference evidence="4 5" key="1">
    <citation type="submission" date="2019-03" db="EMBL/GenBank/DDBJ databases">
        <title>Metabolic reconstructions from genomes of highly enriched 'Candidatus Accumulibacter' and 'Candidatus Competibacter' bioreactor populations.</title>
        <authorList>
            <person name="Annavajhala M.K."/>
            <person name="Welles L."/>
            <person name="Abbas B."/>
            <person name="Sorokin D."/>
            <person name="Park H."/>
            <person name="Van Loosdrecht M."/>
            <person name="Chandran K."/>
        </authorList>
    </citation>
    <scope>NUCLEOTIDE SEQUENCE [LARGE SCALE GENOMIC DNA]</scope>
    <source>
        <strain evidence="4 5">SBR_G</strain>
    </source>
</reference>
<keyword evidence="5" id="KW-1185">Reference proteome</keyword>
<sequence>MSLTLSSLPRLLQLCSPSLPVGAYAYSQGLEYAVERGWVRDEASAGDWILGLLGHGLRGLDLPVLARLYRAWGAADPDAARHWNARLYASREAAELQREDRHLGTALARLLSDLGIAEAELWRNAPRVCFATLFSLAAVRWTIPLPEAATGYAWSWTENQVVAATRLLPLGQTACQRLLAAAGPVIAAAVEEGLKLADEDIGAAAPGLALAGALHEIQYSRLFRS</sequence>
<protein>
    <recommendedName>
        <fullName evidence="3">Urease accessory protein UreF</fullName>
    </recommendedName>
</protein>
<dbReference type="Proteomes" id="UP000760480">
    <property type="component" value="Unassembled WGS sequence"/>
</dbReference>
<dbReference type="Gene3D" id="1.10.4190.10">
    <property type="entry name" value="Urease accessory protein UreF"/>
    <property type="match status" value="1"/>
</dbReference>
<comment type="subcellular location">
    <subcellularLocation>
        <location evidence="3">Cytoplasm</location>
    </subcellularLocation>
</comment>
<dbReference type="PIRSF" id="PIRSF009467">
    <property type="entry name" value="Ureas_acces_UreF"/>
    <property type="match status" value="1"/>
</dbReference>
<dbReference type="HAMAP" id="MF_01385">
    <property type="entry name" value="UreF"/>
    <property type="match status" value="1"/>
</dbReference>
<gene>
    <name evidence="3" type="primary">ureF</name>
    <name evidence="4" type="ORF">E4P82_14465</name>
</gene>
<comment type="subunit">
    <text evidence="3">UreD, UreF and UreG form a complex that acts as a GTP-hydrolysis-dependent molecular chaperone, activating the urease apoprotein by helping to assemble the nickel containing metallocenter of UreC. The UreE protein probably delivers the nickel.</text>
</comment>
<evidence type="ECO:0000313" key="5">
    <source>
        <dbReference type="Proteomes" id="UP000760480"/>
    </source>
</evidence>
<dbReference type="Pfam" id="PF01730">
    <property type="entry name" value="UreF"/>
    <property type="match status" value="1"/>
</dbReference>
<evidence type="ECO:0000313" key="4">
    <source>
        <dbReference type="EMBL" id="NMQ20292.1"/>
    </source>
</evidence>
<dbReference type="PANTHER" id="PTHR33620">
    <property type="entry name" value="UREASE ACCESSORY PROTEIN F"/>
    <property type="match status" value="1"/>
</dbReference>
<comment type="similarity">
    <text evidence="3">Belongs to the UreF family.</text>
</comment>
<accession>A0ABX1TLK0</accession>
<comment type="caution">
    <text evidence="4">The sequence shown here is derived from an EMBL/GenBank/DDBJ whole genome shotgun (WGS) entry which is preliminary data.</text>
</comment>
<dbReference type="InterPro" id="IPR002639">
    <property type="entry name" value="UreF"/>
</dbReference>
<keyword evidence="1 3" id="KW-0996">Nickel insertion</keyword>